<dbReference type="Gene3D" id="1.10.8.710">
    <property type="match status" value="1"/>
</dbReference>
<dbReference type="Gene3D" id="1.20.920.20">
    <property type="match status" value="1"/>
</dbReference>
<dbReference type="InterPro" id="IPR041658">
    <property type="entry name" value="AAA_lid_11"/>
</dbReference>
<comment type="similarity">
    <text evidence="2">Belongs to the dynein heavy chain family.</text>
</comment>
<dbReference type="Gene3D" id="1.20.140.100">
    <property type="entry name" value="Dynein heavy chain, N-terminal domain 2"/>
    <property type="match status" value="1"/>
</dbReference>
<gene>
    <name evidence="14" type="ORF">TM35_000052040</name>
</gene>
<dbReference type="GO" id="GO:0030286">
    <property type="term" value="C:dynein complex"/>
    <property type="evidence" value="ECO:0007669"/>
    <property type="project" value="UniProtKB-KW"/>
</dbReference>
<feature type="compositionally biased region" description="Basic and acidic residues" evidence="12">
    <location>
        <begin position="3644"/>
        <end position="3654"/>
    </location>
</feature>
<feature type="coiled-coil region" evidence="11">
    <location>
        <begin position="1019"/>
        <end position="1046"/>
    </location>
</feature>
<sequence length="4339" mass="496151">MQRAGLVAVESLLFSVAQRHLQVLFGASQITRGDDCVLFEFPPTEQQSQSQQQSQQQGGGEKEKEEEERWGNEVQRLCTAMVREVTGRTSLRLAGEEHETDFTSLKAHTIPFGKFMADVADLDTMPDSLDSPSSLLNLQHMLEVLYKDVVSDMKEGALLVTHFPKAMCPTGVRLDVLMGKSICMRVFSSTEEELMPERVELGIENASFLAGSLSTTQGFSHEGPLIKVWIDLRVLANAISSYSTAPIESELPSQWRYKSFTLPEATEVLKIVHKALHSYWNRNPHNERTKVNAISLLSIVSGDLREYIKSQILMESSDWQGPWRMNLDHLEKSLSLIKEWNTMVRLLLKEEWKNWDGGKFHDEILERFAARLRDVIRIRQLLESASKIMQVKLQDSITPEVLFEGQSLTDNKITSEEQWAECMAKFEKEFSFLEDNLRGRVKQLFSLQQQQQQQQGMESSIRLLQQHQALLRRDGIRNGIQKDLVAIADFLIQQLEQIRGRYENNRRRTTNELHLLRISKSCQTECALVTENALKLFGMSEELDKVVEASKIILQEVQQSEQEVLTSWKQNMEQQCKKILDVADAFTIVSVDKKHMMCTLHSSVKQFMQEIHTIRSWCGDNEQEGNKSSSSSFSQLSEEAEQTISSCERLVKAATRTMQIVSNYNMVQGQIMECTRPMLEGASTHARNQLFYTGSNTRSISINNYNELEGLNMRFQNAVDAMSNDNRRIRRFHYDFISQVIALYNVDLARHMDQWRSAVDGMRSSFEDFLHTHRHEHCEKWREHLDAQIYKVLEYQYRRGLESLHEKMEEFKVELVFKQGQVHFKPTFEAMREAYYVKLREFVGVPLRFRGLQAKRESGGPYEMYKVMPLFNKERILTVHTKAMELFAKLNRVRKAFRSYVLVGACGVNGAPDVDTLVEAIAKTMKHYSEGFNVIKEQTNKLHSIDDSMKIDCFMISTIPIKATIEEQLHRLEESLINAIRKSLQRMLGDIDSFVFNASNVITRQPTTMDEVGQANKAYYELHETMSQYETKLSQLEEMNKVLRQQSGTSIDLGATKSRWEHLREAMASHHKIIDASVSKMRVSLDAMIQKHMKDGQRFASKWVKQKRQLVVAFEEKKLDHFKKALMELKDLYSELEDIRKQGNDLESKCEYFKLPPPNFQQINETIKDATQTAAMWELYDAFWESLEELRKEDWLTFRSHIYIFDDFITEWKGKLSSGEKETQESSSGLIIIKYLSNLLEEWTTCVPLLRFVRGEGMMTEHWNEMFRLLEIDKGMKSSELTFGDIIDHYKQIITKEPELKNLHARAQGEVQIRDALQDLRVWALESTFTLITPTDNTTTSTNSSSSSSVKVKLITDWKETMTGVSENQALILSLKDSPFFSHFADEINGWEVKLATLYETLTLMNTIQRKWTYLEPIFARGALPQEQARFKRVDKEFVSILHEIEVDPRVMTIGSQSDIVDRLKTILEQIERCQKSLIEYLETKRESFPRFYFISDEDMLEILGHSKNPSVIQTHLKKLFMGIHSVLFSEDQKSITHMVSADKETVKLKNDISIEEDDVEKWLIRLDACMRETLQDLLFECVKVKDLMSMETIEMYPSQILQVAQQIHFAISIENAITSNQLQSVGETLKKNLNQLTLTPVDANTVTMLKVKALILDIIHQLEIVELLEMKKVKTVKSWWWQKQLRYYISENQQCLVVMMDASFEYTYEYQGNAAKLVHTPLTDKCYLVLTKGMQLGYGGNPYGPAGTGKTESVKALGSAMGRQVLVFNCDEGIDFKAMGRIFIGIVKCGAWGCFDEFNRLKIDQLSAISQMIQIIQEAIKNGESTCPLLNRTVQVNRNSGIFVTLNPAGKGYGGRTKLPDNLKQLFREVAMSIPDAELITSTMLLSEGFTHAKSISKQIVELFRLSGQLMSRQQHYDWGLRSLKAVLRLAGSLMQTWKLNNKEKEITVAQEEEIILQSLNTNMLSKLAFEDVRVFRSLTMGIFPHIKSNDISYGELETAVKKAIEDLQLTLIPEQVAKVMQLYEALQQRMGVVLVGPSGSGKSTLFQILRRSLQSLGVEVPLHVMNPKAMPRQQLLGYMDPDTREWYDGVLSAAAREVVKCPREYRPWIICDGDIDPEWIESLNSVLDDNKLLTLPNGVRIQFGNNVNFLFETHSLTYASPATVSRMGVILLSERDIDLELASHSFLVKETPERREFLLPLINKYIIPVLFEALKTEAFPVSTTRMGILKCSLMHVLPSVNEEDFVLSFMQGICGMLLPNGAQQIAAALYEKSNLNPISSKRPLDTYYDRKKKRLVEHTADLRENITADTLVESGALIHTADIQRLLSTIKPLLSNTMGRPLFLLGPEGCGKSIVLQQSVKDFKGVRTTVLHCSAQTTSLHLIQKLEQLCTLASTNTGHAYRPKEGERLVVILKNVNLPKPDKYGTVELHAFLLQLFMYNGFYNSDLEWIGIEKIQFVASMDPTISAGRYEVTPRLLSIVSIVYMTYPSRSGILQIYTSYFSALLKSPSIGQENDYNKGAGLAQYVISVFDKIRRRFEGEEQAHCIFTPRSITKCVTNLLMYAMDTQTTTLPAVLAYESICTFADGLSRTEDRRRAEKIISDTLTTIGYSTPSKEDSNPIMFVSWFSEVDKKGIKPLKGVPYETIAVEVERALVRYSREFKHLNIHIIQESLSWLTRVDRVLSRPFGRLILVGRPGVGKRNSVCLAAYMLRMEVVTLNMVQGYNIKNFRQELRQLMQRVITQNEHLVLLLDEHNIVDERFLEMINSLVSSGEIPGLFSPEELETMFTPLREEASSEGYIGSIYSYFLLRVRRNLRVVLSMDDQHELFLVRLQSNPGLLSNCDLLWMGTWSNETARAICKKRLHHIIKRIEEDPSNKNFHLHRELFAVHEGFGKDATPGRFQILMETYESILRKKSENSEIDLKRLQAGLTKLHEAEESVEKIQKDVKHKKEQVEIMQREADNALTEIQKKMEESKEQRDSATELQERLKNEHEEIIVKRQKVEDELSGIKPSLEAAREAVNSIRSEQLNEIRSLKAPPEPVRDVLEGVLALLGVTDVSWQSMRKFLGERGAKERILDFDAQKVTPAIRENVSRLLNQKSTSFKPEVIHRASVAAAPMAAWVKAMVDYSTILERIAPLSQQLQQLEKNQKEGEEQLHVLKKKLKRIDEAVEELRKEFSKKCKEAERLKDTLEKAQMELEKACNLLEKLSTEKTRWAQDIEKIELNNRLLPKRAIISAAFMTYIAKETEDIRLRYFKQWSNRLNFTSVETVTGFMRAESDLLEWKSEGLPGDDLSQENAIAMLDAVQTPLIIDPANQAIEWVKVHLKNKNIITEVTSVQDERFAHTLELAVRFGKTLLVMDVDGIEPILYPILRKDLLSAGAKRIVQVGNKQVDWQDTFRIMLFTRRTDLLLPPGGAGLVLEVNFSVTRFGLENQLLGVTIQHERPELEEQRVELVKKEENLKLELSKLEVRLLNDLANSHGDLLENTTLISALNDIKTQASNITEALQQSRALQVELDEKRDVYRPFASKGSMIFFLVKDMEKLNRMYHFGLNDFVGLFLESLDAYKETTDVNQKISELTINFAQKCFFHVCRGLLECDRLLFGIHLIHGLFPEKFPEPLWDLLVGAAKSNNTNNNNSSDAGNEEKKSGDEKIPSWVSLPTARTKLITINSDEVGSKHMQQWELQNTDRWVNWMRESAPEETLVKNESFSIMDQLLIIDTFRPDRLTDLLHHIIMYLLHLETLVPVTSLEEILGQGKSMMPIILITSRGADPSLEVQEIAFRLVGRKRFVQIALGGGQTEDAMLHLRRCAAQGDWLFLKNLHLVLDWASVLEKELSAMPTPNPDFRLIITTEPHDLFPTVLLRMSMKVTVETPPGIKQNLLQSYTIWDESFINNKTKTTCQVLFGLAWFHAILQERRNYVPQGWLKFYEFSSSDLKSAAESLSILSSEKMDWTTVHGLLQECIYGGRLENKTDEKVLMTLISFVFNDDMLTSCKNKLYGNIFVPSTNVHNEIVQFIRDHFPDSDNPSILSLPDNAERVVKEHMATQLREHLRSFANMSQIGIKTTTETWRSLLGPVIEMWNAYGSLVETHIPVISEDEKDLDPMYVFFVSEVGLLVNIIDEVADIFTNLRSVIDGTLIPSLTLREEATELMGGRVPLRWLELMDGPREATLWLSTLRHRLVTMIGYCKITFSMSAGPFDLLDFLRPRAFLNALRIFTARTAGVPLVDLTLLVSPDSRVTHDLQVGITVKGGSIQLQGAILNERGEVEMASASSPSSLALKTDLKVGWVVAQNIKNLARIPLYTNAERVSHILDLNILCNEEVQEKLLLGGVAAFLMTV</sequence>
<dbReference type="Gene3D" id="1.20.58.60">
    <property type="match status" value="1"/>
</dbReference>
<evidence type="ECO:0000313" key="14">
    <source>
        <dbReference type="EMBL" id="ORC91608.1"/>
    </source>
</evidence>
<evidence type="ECO:0000313" key="15">
    <source>
        <dbReference type="Proteomes" id="UP000192257"/>
    </source>
</evidence>
<feature type="coiled-coil region" evidence="11">
    <location>
        <begin position="2934"/>
        <end position="3007"/>
    </location>
</feature>
<evidence type="ECO:0000256" key="3">
    <source>
        <dbReference type="ARBA" id="ARBA00022490"/>
    </source>
</evidence>
<evidence type="ECO:0000256" key="6">
    <source>
        <dbReference type="ARBA" id="ARBA00022840"/>
    </source>
</evidence>
<evidence type="ECO:0000256" key="12">
    <source>
        <dbReference type="SAM" id="MobiDB-lite"/>
    </source>
</evidence>
<dbReference type="Pfam" id="PF12777">
    <property type="entry name" value="MT"/>
    <property type="match status" value="1"/>
</dbReference>
<keyword evidence="5" id="KW-0547">Nucleotide-binding</keyword>
<dbReference type="GO" id="GO:0005874">
    <property type="term" value="C:microtubule"/>
    <property type="evidence" value="ECO:0007669"/>
    <property type="project" value="UniProtKB-KW"/>
</dbReference>
<feature type="region of interest" description="Disordered" evidence="12">
    <location>
        <begin position="43"/>
        <end position="73"/>
    </location>
</feature>
<dbReference type="FunFam" id="3.40.50.300:FF:000598">
    <property type="entry name" value="Dynein cytoplasmic 2 heavy chain 1"/>
    <property type="match status" value="1"/>
</dbReference>
<keyword evidence="3" id="KW-0963">Cytoplasm</keyword>
<dbReference type="FunFam" id="3.40.50.300:FF:000071">
    <property type="entry name" value="Cytoplasmic dynein heavy chain 1"/>
    <property type="match status" value="1"/>
</dbReference>
<dbReference type="FunFam" id="1.10.8.720:FF:000003">
    <property type="entry name" value="Cytoplasmic dynein heavy chain 2"/>
    <property type="match status" value="1"/>
</dbReference>
<protein>
    <submittedName>
        <fullName evidence="14">Putative dynein heavy chain</fullName>
    </submittedName>
</protein>
<dbReference type="Gene3D" id="1.20.920.30">
    <property type="match status" value="1"/>
</dbReference>
<keyword evidence="9" id="KW-0505">Motor protein</keyword>
<evidence type="ECO:0000256" key="8">
    <source>
        <dbReference type="ARBA" id="ARBA00023054"/>
    </source>
</evidence>
<dbReference type="GO" id="GO:0005524">
    <property type="term" value="F:ATP binding"/>
    <property type="evidence" value="ECO:0007669"/>
    <property type="project" value="UniProtKB-KW"/>
</dbReference>
<accession>A0A1X0P454</accession>
<dbReference type="Pfam" id="PF22597">
    <property type="entry name" value="DYN_lid"/>
    <property type="match status" value="1"/>
</dbReference>
<keyword evidence="15" id="KW-1185">Reference proteome</keyword>
<dbReference type="Gene3D" id="3.40.50.300">
    <property type="entry name" value="P-loop containing nucleotide triphosphate hydrolases"/>
    <property type="match status" value="5"/>
</dbReference>
<dbReference type="GO" id="GO:0051959">
    <property type="term" value="F:dynein light intermediate chain binding"/>
    <property type="evidence" value="ECO:0007669"/>
    <property type="project" value="InterPro"/>
</dbReference>
<dbReference type="Gene3D" id="3.10.490.20">
    <property type="match status" value="1"/>
</dbReference>
<evidence type="ECO:0000256" key="5">
    <source>
        <dbReference type="ARBA" id="ARBA00022741"/>
    </source>
</evidence>
<dbReference type="SUPFAM" id="SSF52540">
    <property type="entry name" value="P-loop containing nucleoside triphosphate hydrolases"/>
    <property type="match status" value="4"/>
</dbReference>
<evidence type="ECO:0000256" key="10">
    <source>
        <dbReference type="ARBA" id="ARBA00023212"/>
    </source>
</evidence>
<dbReference type="InterPro" id="IPR024317">
    <property type="entry name" value="Dynein_heavy_chain_D4_dom"/>
</dbReference>
<dbReference type="VEuPathDB" id="TriTrypDB:TM35_000052040"/>
<dbReference type="InterPro" id="IPR003593">
    <property type="entry name" value="AAA+_ATPase"/>
</dbReference>
<feature type="compositionally biased region" description="Basic and acidic residues" evidence="12">
    <location>
        <begin position="60"/>
        <end position="71"/>
    </location>
</feature>
<evidence type="ECO:0000256" key="4">
    <source>
        <dbReference type="ARBA" id="ARBA00022701"/>
    </source>
</evidence>
<evidence type="ECO:0000256" key="7">
    <source>
        <dbReference type="ARBA" id="ARBA00023017"/>
    </source>
</evidence>
<dbReference type="Gene3D" id="1.10.8.1220">
    <property type="match status" value="1"/>
</dbReference>
<dbReference type="InterPro" id="IPR041228">
    <property type="entry name" value="Dynein_C"/>
</dbReference>
<feature type="coiled-coil region" evidence="11">
    <location>
        <begin position="1112"/>
        <end position="1149"/>
    </location>
</feature>
<comment type="subcellular location">
    <subcellularLocation>
        <location evidence="1">Cytoplasm</location>
        <location evidence="1">Cytoskeleton</location>
    </subcellularLocation>
</comment>
<dbReference type="GeneID" id="39982639"/>
<feature type="domain" description="AAA+ ATPase" evidence="13">
    <location>
        <begin position="1740"/>
        <end position="1886"/>
    </location>
</feature>
<feature type="domain" description="AAA+ ATPase" evidence="13">
    <location>
        <begin position="2687"/>
        <end position="3084"/>
    </location>
</feature>
<dbReference type="Pfam" id="PF12774">
    <property type="entry name" value="AAA_6"/>
    <property type="match status" value="1"/>
</dbReference>
<organism evidence="14 15">
    <name type="scientific">Trypanosoma theileri</name>
    <dbReference type="NCBI Taxonomy" id="67003"/>
    <lineage>
        <taxon>Eukaryota</taxon>
        <taxon>Discoba</taxon>
        <taxon>Euglenozoa</taxon>
        <taxon>Kinetoplastea</taxon>
        <taxon>Metakinetoplastina</taxon>
        <taxon>Trypanosomatida</taxon>
        <taxon>Trypanosomatidae</taxon>
        <taxon>Trypanosoma</taxon>
    </lineage>
</organism>
<dbReference type="Proteomes" id="UP000192257">
    <property type="component" value="Unassembled WGS sequence"/>
</dbReference>
<dbReference type="Pfam" id="PF12780">
    <property type="entry name" value="AAA_8"/>
    <property type="match status" value="1"/>
</dbReference>
<reference evidence="14 15" key="1">
    <citation type="submission" date="2017-03" db="EMBL/GenBank/DDBJ databases">
        <title>An alternative strategy for trypanosome survival in the mammalian bloodstream revealed through genome and transcriptome analysis of the ubiquitous bovine parasite Trypanosoma (Megatrypanum) theileri.</title>
        <authorList>
            <person name="Kelly S."/>
            <person name="Ivens A."/>
            <person name="Mott A."/>
            <person name="O'Neill E."/>
            <person name="Emms D."/>
            <person name="Macleod O."/>
            <person name="Voorheis P."/>
            <person name="Matthews J."/>
            <person name="Matthews K."/>
            <person name="Carrington M."/>
        </authorList>
    </citation>
    <scope>NUCLEOTIDE SEQUENCE [LARGE SCALE GENOMIC DNA]</scope>
    <source>
        <strain evidence="14">Edinburgh</strain>
    </source>
</reference>
<dbReference type="InterPro" id="IPR042219">
    <property type="entry name" value="AAA_lid_11_sf"/>
</dbReference>
<evidence type="ECO:0000256" key="11">
    <source>
        <dbReference type="SAM" id="Coils"/>
    </source>
</evidence>
<comment type="caution">
    <text evidence="14">The sequence shown here is derived from an EMBL/GenBank/DDBJ whole genome shotgun (WGS) entry which is preliminary data.</text>
</comment>
<dbReference type="FunFam" id="3.20.180.20:FF:000002">
    <property type="entry name" value="Cytoplasmic dynein heavy chain 1"/>
    <property type="match status" value="1"/>
</dbReference>
<feature type="domain" description="AAA+ ATPase" evidence="13">
    <location>
        <begin position="2340"/>
        <end position="2464"/>
    </location>
</feature>
<dbReference type="GO" id="GO:0007018">
    <property type="term" value="P:microtubule-based movement"/>
    <property type="evidence" value="ECO:0007669"/>
    <property type="project" value="InterPro"/>
</dbReference>
<dbReference type="InterPro" id="IPR013602">
    <property type="entry name" value="Dynein_heavy_linker"/>
</dbReference>
<evidence type="ECO:0000256" key="1">
    <source>
        <dbReference type="ARBA" id="ARBA00004245"/>
    </source>
</evidence>
<dbReference type="Pfam" id="PF12781">
    <property type="entry name" value="AAA_9"/>
    <property type="match status" value="1"/>
</dbReference>
<dbReference type="InterPro" id="IPR042228">
    <property type="entry name" value="Dynein_linker_3"/>
</dbReference>
<dbReference type="InterPro" id="IPR027417">
    <property type="entry name" value="P-loop_NTPase"/>
</dbReference>
<dbReference type="SMART" id="SM00382">
    <property type="entry name" value="AAA"/>
    <property type="match status" value="4"/>
</dbReference>
<evidence type="ECO:0000259" key="13">
    <source>
        <dbReference type="SMART" id="SM00382"/>
    </source>
</evidence>
<dbReference type="FunFam" id="1.20.920.20:FF:000002">
    <property type="entry name" value="Cytoplasmic dynein 1 heavy chain"/>
    <property type="match status" value="1"/>
</dbReference>
<dbReference type="InterPro" id="IPR035706">
    <property type="entry name" value="AAA_9"/>
</dbReference>
<keyword evidence="10" id="KW-0206">Cytoskeleton</keyword>
<dbReference type="PANTHER" id="PTHR45703">
    <property type="entry name" value="DYNEIN HEAVY CHAIN"/>
    <property type="match status" value="1"/>
</dbReference>
<dbReference type="Pfam" id="PF18199">
    <property type="entry name" value="Dynein_C"/>
    <property type="match status" value="1"/>
</dbReference>
<name>A0A1X0P454_9TRYP</name>
<feature type="coiled-coil region" evidence="11">
    <location>
        <begin position="3445"/>
        <end position="3472"/>
    </location>
</feature>
<dbReference type="Pfam" id="PF18198">
    <property type="entry name" value="AAA_lid_11"/>
    <property type="match status" value="1"/>
</dbReference>
<dbReference type="Gene3D" id="1.20.1270.280">
    <property type="match status" value="1"/>
</dbReference>
<evidence type="ECO:0000256" key="9">
    <source>
        <dbReference type="ARBA" id="ARBA00023175"/>
    </source>
</evidence>
<dbReference type="InterPro" id="IPR043157">
    <property type="entry name" value="Dynein_AAA1S"/>
</dbReference>
<dbReference type="Gene3D" id="1.20.58.1120">
    <property type="match status" value="1"/>
</dbReference>
<dbReference type="Pfam" id="PF08393">
    <property type="entry name" value="DHC_N2"/>
    <property type="match status" value="1"/>
</dbReference>
<feature type="region of interest" description="Disordered" evidence="12">
    <location>
        <begin position="3633"/>
        <end position="3654"/>
    </location>
</feature>
<keyword evidence="7" id="KW-0243">Dynein</keyword>
<dbReference type="InterPro" id="IPR004273">
    <property type="entry name" value="Dynein_heavy_D6_P-loop"/>
</dbReference>
<dbReference type="InterPro" id="IPR043160">
    <property type="entry name" value="Dynein_C_barrel"/>
</dbReference>
<dbReference type="Gene3D" id="3.20.180.20">
    <property type="entry name" value="Dynein heavy chain, N-terminal domain 2"/>
    <property type="match status" value="1"/>
</dbReference>
<dbReference type="FunFam" id="3.40.50.300:FF:001685">
    <property type="entry name" value="Dynein heavy chain, putative"/>
    <property type="match status" value="1"/>
</dbReference>
<dbReference type="EMBL" id="NBCO01000005">
    <property type="protein sequence ID" value="ORC91608.1"/>
    <property type="molecule type" value="Genomic_DNA"/>
</dbReference>
<dbReference type="PANTHER" id="PTHR45703:SF22">
    <property type="entry name" value="DYNEIN CYTOPLASMIC 2 HEAVY CHAIN 1"/>
    <property type="match status" value="1"/>
</dbReference>
<dbReference type="OrthoDB" id="10252139at2759"/>
<dbReference type="InterPro" id="IPR024743">
    <property type="entry name" value="Dynein_HC_stalk"/>
</dbReference>
<dbReference type="GO" id="GO:0045505">
    <property type="term" value="F:dynein intermediate chain binding"/>
    <property type="evidence" value="ECO:0007669"/>
    <property type="project" value="InterPro"/>
</dbReference>
<dbReference type="Pfam" id="PF03028">
    <property type="entry name" value="Dynein_heavy"/>
    <property type="match status" value="1"/>
</dbReference>
<dbReference type="Pfam" id="PF12775">
    <property type="entry name" value="AAA_7"/>
    <property type="match status" value="1"/>
</dbReference>
<dbReference type="InterPro" id="IPR054354">
    <property type="entry name" value="DYNC2H1-like_lid"/>
</dbReference>
<dbReference type="Gene3D" id="6.10.140.1060">
    <property type="match status" value="1"/>
</dbReference>
<dbReference type="GO" id="GO:0008569">
    <property type="term" value="F:minus-end-directed microtubule motor activity"/>
    <property type="evidence" value="ECO:0007669"/>
    <property type="project" value="InterPro"/>
</dbReference>
<keyword evidence="4" id="KW-0493">Microtubule</keyword>
<dbReference type="STRING" id="67003.A0A1X0P454"/>
<dbReference type="InterPro" id="IPR042222">
    <property type="entry name" value="Dynein_2_N"/>
</dbReference>
<feature type="domain" description="AAA+ ATPase" evidence="13">
    <location>
        <begin position="2030"/>
        <end position="2185"/>
    </location>
</feature>
<feature type="compositionally biased region" description="Low complexity" evidence="12">
    <location>
        <begin position="45"/>
        <end position="56"/>
    </location>
</feature>
<dbReference type="InterPro" id="IPR035699">
    <property type="entry name" value="AAA_6"/>
</dbReference>
<keyword evidence="8 11" id="KW-0175">Coiled coil</keyword>
<evidence type="ECO:0000256" key="2">
    <source>
        <dbReference type="ARBA" id="ARBA00008887"/>
    </source>
</evidence>
<keyword evidence="6" id="KW-0067">ATP-binding</keyword>
<dbReference type="Gene3D" id="1.10.8.720">
    <property type="entry name" value="Region D6 of dynein motor"/>
    <property type="match status" value="1"/>
</dbReference>
<proteinExistence type="inferred from homology"/>
<feature type="coiled-coil region" evidence="11">
    <location>
        <begin position="3136"/>
        <end position="3226"/>
    </location>
</feature>
<dbReference type="InterPro" id="IPR026983">
    <property type="entry name" value="DHC"/>
</dbReference>
<dbReference type="RefSeq" id="XP_028885674.1">
    <property type="nucleotide sequence ID" value="XM_029022859.1"/>
</dbReference>